<dbReference type="GO" id="GO:0005886">
    <property type="term" value="C:plasma membrane"/>
    <property type="evidence" value="ECO:0007669"/>
    <property type="project" value="InterPro"/>
</dbReference>
<dbReference type="SUPFAM" id="SSF51735">
    <property type="entry name" value="NAD(P)-binding Rossmann-fold domains"/>
    <property type="match status" value="1"/>
</dbReference>
<dbReference type="InterPro" id="IPR003148">
    <property type="entry name" value="RCK_N"/>
</dbReference>
<evidence type="ECO:0000259" key="3">
    <source>
        <dbReference type="PROSITE" id="PS51201"/>
    </source>
</evidence>
<keyword evidence="1" id="KW-0633">Potassium transport</keyword>
<accession>A0A1F2WQ39</accession>
<evidence type="ECO:0000313" key="4">
    <source>
        <dbReference type="EMBL" id="OFW58949.1"/>
    </source>
</evidence>
<name>A0A1F2WQ39_9ACTN</name>
<dbReference type="AlphaFoldDB" id="A0A1F2WQ39"/>
<gene>
    <name evidence="4" type="ORF">A2Y75_00200</name>
</gene>
<dbReference type="Gene3D" id="3.40.50.720">
    <property type="entry name" value="NAD(P)-binding Rossmann-like Domain"/>
    <property type="match status" value="1"/>
</dbReference>
<keyword evidence="2" id="KW-0630">Potassium</keyword>
<feature type="domain" description="RCK N-terminal" evidence="3">
    <location>
        <begin position="1"/>
        <end position="117"/>
    </location>
</feature>
<dbReference type="Pfam" id="PF02254">
    <property type="entry name" value="TrkA_N"/>
    <property type="match status" value="1"/>
</dbReference>
<evidence type="ECO:0000313" key="5">
    <source>
        <dbReference type="Proteomes" id="UP000177876"/>
    </source>
</evidence>
<dbReference type="InterPro" id="IPR050721">
    <property type="entry name" value="Trk_Ktr_HKT_K-transport"/>
</dbReference>
<dbReference type="GO" id="GO:0015079">
    <property type="term" value="F:potassium ion transmembrane transporter activity"/>
    <property type="evidence" value="ECO:0007669"/>
    <property type="project" value="InterPro"/>
</dbReference>
<dbReference type="PROSITE" id="PS51201">
    <property type="entry name" value="RCK_N"/>
    <property type="match status" value="1"/>
</dbReference>
<comment type="caution">
    <text evidence="4">The sequence shown here is derived from an EMBL/GenBank/DDBJ whole genome shotgun (WGS) entry which is preliminary data.</text>
</comment>
<proteinExistence type="predicted"/>
<evidence type="ECO:0000256" key="1">
    <source>
        <dbReference type="ARBA" id="ARBA00022538"/>
    </source>
</evidence>
<dbReference type="EMBL" id="MELK01000019">
    <property type="protein sequence ID" value="OFW58949.1"/>
    <property type="molecule type" value="Genomic_DNA"/>
</dbReference>
<evidence type="ECO:0000256" key="2">
    <source>
        <dbReference type="ARBA" id="ARBA00022958"/>
    </source>
</evidence>
<dbReference type="InterPro" id="IPR036291">
    <property type="entry name" value="NAD(P)-bd_dom_sf"/>
</dbReference>
<protein>
    <recommendedName>
        <fullName evidence="3">RCK N-terminal domain-containing protein</fullName>
    </recommendedName>
</protein>
<dbReference type="InterPro" id="IPR006036">
    <property type="entry name" value="K_uptake_TrkA"/>
</dbReference>
<dbReference type="STRING" id="1797197.A2Y75_00200"/>
<sequence>MNILIIGCGRVGSGLALRYAAEGHTVNVIDELEETSENLGLGFKGRFLKGVGLDIEILKRAGIEDCDICLVATDGDNTNLVVAQIAREQFKVPCVVVRVFDPNRADFYAGRGFDVICPVKLTVEAMHEAICEGDLEVS</sequence>
<dbReference type="PANTHER" id="PTHR43833">
    <property type="entry name" value="POTASSIUM CHANNEL PROTEIN 2-RELATED-RELATED"/>
    <property type="match status" value="1"/>
</dbReference>
<dbReference type="PRINTS" id="PR00335">
    <property type="entry name" value="KUPTAKETRKA"/>
</dbReference>
<organism evidence="4 5">
    <name type="scientific">Candidatus Solincola sediminis</name>
    <dbReference type="NCBI Taxonomy" id="1797199"/>
    <lineage>
        <taxon>Bacteria</taxon>
        <taxon>Bacillati</taxon>
        <taxon>Actinomycetota</taxon>
        <taxon>Candidatus Geothermincolia</taxon>
        <taxon>Candidatus Geothermincolales</taxon>
        <taxon>Candidatus Geothermincolaceae</taxon>
        <taxon>Candidatus Solincola</taxon>
    </lineage>
</organism>
<reference evidence="4 5" key="1">
    <citation type="journal article" date="2016" name="Nat. Commun.">
        <title>Thousands of microbial genomes shed light on interconnected biogeochemical processes in an aquifer system.</title>
        <authorList>
            <person name="Anantharaman K."/>
            <person name="Brown C.T."/>
            <person name="Hug L.A."/>
            <person name="Sharon I."/>
            <person name="Castelle C.J."/>
            <person name="Probst A.J."/>
            <person name="Thomas B.C."/>
            <person name="Singh A."/>
            <person name="Wilkins M.J."/>
            <person name="Karaoz U."/>
            <person name="Brodie E.L."/>
            <person name="Williams K.H."/>
            <person name="Hubbard S.S."/>
            <person name="Banfield J.F."/>
        </authorList>
    </citation>
    <scope>NUCLEOTIDE SEQUENCE [LARGE SCALE GENOMIC DNA]</scope>
</reference>
<dbReference type="Proteomes" id="UP000177876">
    <property type="component" value="Unassembled WGS sequence"/>
</dbReference>
<keyword evidence="1" id="KW-0406">Ion transport</keyword>
<dbReference type="PANTHER" id="PTHR43833:SF8">
    <property type="entry name" value="TRK SYSTEM POTASSIUM UPTAKE PROTEIN TRKA"/>
    <property type="match status" value="1"/>
</dbReference>
<keyword evidence="1" id="KW-0813">Transport</keyword>